<dbReference type="PANTHER" id="PTHR43778:SF2">
    <property type="entry name" value="PYRUVATE CARBOXYLASE, MITOCHONDRIAL"/>
    <property type="match status" value="1"/>
</dbReference>
<dbReference type="InterPro" id="IPR000891">
    <property type="entry name" value="PYR_CT"/>
</dbReference>
<dbReference type="InterPro" id="IPR003379">
    <property type="entry name" value="Carboxylase_cons_dom"/>
</dbReference>
<accession>A0A964WVT9</accession>
<dbReference type="GO" id="GO:0005737">
    <property type="term" value="C:cytoplasm"/>
    <property type="evidence" value="ECO:0007669"/>
    <property type="project" value="TreeGrafter"/>
</dbReference>
<dbReference type="PANTHER" id="PTHR43778">
    <property type="entry name" value="PYRUVATE CARBOXYLASE"/>
    <property type="match status" value="1"/>
</dbReference>
<dbReference type="SUPFAM" id="SSF51569">
    <property type="entry name" value="Aldolase"/>
    <property type="match status" value="1"/>
</dbReference>
<dbReference type="SUPFAM" id="SSF89000">
    <property type="entry name" value="post-HMGL domain-like"/>
    <property type="match status" value="1"/>
</dbReference>
<keyword evidence="4" id="KW-1185">Reference proteome</keyword>
<reference evidence="3" key="1">
    <citation type="submission" date="2019-03" db="EMBL/GenBank/DDBJ databases">
        <title>Afifella sp. nov., isolated from activated sludge.</title>
        <authorList>
            <person name="Li Q."/>
            <person name="Liu Y."/>
        </authorList>
    </citation>
    <scope>NUCLEOTIDE SEQUENCE</scope>
    <source>
        <strain evidence="3">L72</strain>
    </source>
</reference>
<organism evidence="3 4">
    <name type="scientific">Propylenella binzhouense</name>
    <dbReference type="NCBI Taxonomy" id="2555902"/>
    <lineage>
        <taxon>Bacteria</taxon>
        <taxon>Pseudomonadati</taxon>
        <taxon>Pseudomonadota</taxon>
        <taxon>Alphaproteobacteria</taxon>
        <taxon>Hyphomicrobiales</taxon>
        <taxon>Propylenellaceae</taxon>
        <taxon>Propylenella</taxon>
    </lineage>
</organism>
<gene>
    <name evidence="3" type="ORF">E4O86_22040</name>
</gene>
<sequence length="524" mass="58042">MPDGARGGHLRAGPPAGHPERPDILNENNAVNVDFIDTTFRDGHQSLWAFGMRSGMMEAVAEDMDNAGFKAIEVPILGIFIKKCIRDLKEDYWELARVLARKMPRTPKVGLGGAFILPFELGTPRSVIELYYRHLAELGVVDRMQVTCNTLDQIKRALPWIVPMLRGVGLEVVLALSYTISPRHTDAYYAETTRRLLPFKPDAIYLKDQGGLLTVDRARTLLPTIVANADGIPVELHSHCTTGQAEMVYLEAMRLGISTLHTAVPPLANGPSQPSVLNVARNARILGYSTSVDDALLQSVSERLTAFARADGMPIGAPLEHDAAQYVHQVPGGVISNLKYQLAELGIQDRLDEVLEECVQVRKDLGYPIMITPLSQYVVTQAAINVAKGERYKLVIDEVLLHALGVFGEDSGYTWMDQDLRDRFLSLPRAEELKKRPNMDVPLEDIREKLGGPDLSDEELLLRYVMKGDQEIRAMRAAGPPRRYHAGLPLAGLVEELGKHKGVRYVQVQRGGDQLVVRNRSSAV</sequence>
<dbReference type="EMBL" id="SPKJ01000162">
    <property type="protein sequence ID" value="MYZ50389.1"/>
    <property type="molecule type" value="Genomic_DNA"/>
</dbReference>
<dbReference type="GO" id="GO:0006094">
    <property type="term" value="P:gluconeogenesis"/>
    <property type="evidence" value="ECO:0007669"/>
    <property type="project" value="TreeGrafter"/>
</dbReference>
<dbReference type="GO" id="GO:0004736">
    <property type="term" value="F:pyruvate carboxylase activity"/>
    <property type="evidence" value="ECO:0007669"/>
    <property type="project" value="TreeGrafter"/>
</dbReference>
<dbReference type="InterPro" id="IPR013785">
    <property type="entry name" value="Aldolase_TIM"/>
</dbReference>
<evidence type="ECO:0000313" key="4">
    <source>
        <dbReference type="Proteomes" id="UP000773614"/>
    </source>
</evidence>
<dbReference type="AlphaFoldDB" id="A0A964WVT9"/>
<dbReference type="InterPro" id="IPR055268">
    <property type="entry name" value="PCB-like"/>
</dbReference>
<protein>
    <submittedName>
        <fullName evidence="3">Biotin carboxyl carrier protein</fullName>
    </submittedName>
</protein>
<proteinExistence type="predicted"/>
<dbReference type="PROSITE" id="PS50991">
    <property type="entry name" value="PYR_CT"/>
    <property type="match status" value="1"/>
</dbReference>
<feature type="region of interest" description="Disordered" evidence="1">
    <location>
        <begin position="1"/>
        <end position="24"/>
    </location>
</feature>
<comment type="caution">
    <text evidence="3">The sequence shown here is derived from an EMBL/GenBank/DDBJ whole genome shotgun (WGS) entry which is preliminary data.</text>
</comment>
<evidence type="ECO:0000256" key="1">
    <source>
        <dbReference type="SAM" id="MobiDB-lite"/>
    </source>
</evidence>
<evidence type="ECO:0000259" key="2">
    <source>
        <dbReference type="PROSITE" id="PS50991"/>
    </source>
</evidence>
<feature type="domain" description="Pyruvate carboxyltransferase" evidence="2">
    <location>
        <begin position="33"/>
        <end position="298"/>
    </location>
</feature>
<evidence type="ECO:0000313" key="3">
    <source>
        <dbReference type="EMBL" id="MYZ50389.1"/>
    </source>
</evidence>
<name>A0A964WVT9_9HYPH</name>
<dbReference type="Pfam" id="PF02436">
    <property type="entry name" value="PYC_OADA"/>
    <property type="match status" value="1"/>
</dbReference>
<dbReference type="Gene3D" id="3.20.20.70">
    <property type="entry name" value="Aldolase class I"/>
    <property type="match status" value="1"/>
</dbReference>
<dbReference type="Proteomes" id="UP000773614">
    <property type="component" value="Unassembled WGS sequence"/>
</dbReference>